<sequence>MHTPHIDFNKLCKFGLEPLLSPGLSALKWTISFHCQLTYCFDHSSHVNSDQSPFNVN</sequence>
<name>A0AAV5MKR1_9ROSI</name>
<comment type="caution">
    <text evidence="1">The sequence shown here is derived from an EMBL/GenBank/DDBJ whole genome shotgun (WGS) entry which is preliminary data.</text>
</comment>
<dbReference type="Proteomes" id="UP001054252">
    <property type="component" value="Unassembled WGS sequence"/>
</dbReference>
<organism evidence="1 2">
    <name type="scientific">Rubroshorea leprosula</name>
    <dbReference type="NCBI Taxonomy" id="152421"/>
    <lineage>
        <taxon>Eukaryota</taxon>
        <taxon>Viridiplantae</taxon>
        <taxon>Streptophyta</taxon>
        <taxon>Embryophyta</taxon>
        <taxon>Tracheophyta</taxon>
        <taxon>Spermatophyta</taxon>
        <taxon>Magnoliopsida</taxon>
        <taxon>eudicotyledons</taxon>
        <taxon>Gunneridae</taxon>
        <taxon>Pentapetalae</taxon>
        <taxon>rosids</taxon>
        <taxon>malvids</taxon>
        <taxon>Malvales</taxon>
        <taxon>Dipterocarpaceae</taxon>
        <taxon>Rubroshorea</taxon>
    </lineage>
</organism>
<gene>
    <name evidence="1" type="ORF">SLEP1_g57111</name>
</gene>
<evidence type="ECO:0000313" key="1">
    <source>
        <dbReference type="EMBL" id="GKV50405.1"/>
    </source>
</evidence>
<reference evidence="1 2" key="1">
    <citation type="journal article" date="2021" name="Commun. Biol.">
        <title>The genome of Shorea leprosula (Dipterocarpaceae) highlights the ecological relevance of drought in aseasonal tropical rainforests.</title>
        <authorList>
            <person name="Ng K.K.S."/>
            <person name="Kobayashi M.J."/>
            <person name="Fawcett J.A."/>
            <person name="Hatakeyama M."/>
            <person name="Paape T."/>
            <person name="Ng C.H."/>
            <person name="Ang C.C."/>
            <person name="Tnah L.H."/>
            <person name="Lee C.T."/>
            <person name="Nishiyama T."/>
            <person name="Sese J."/>
            <person name="O'Brien M.J."/>
            <person name="Copetti D."/>
            <person name="Mohd Noor M.I."/>
            <person name="Ong R.C."/>
            <person name="Putra M."/>
            <person name="Sireger I.Z."/>
            <person name="Indrioko S."/>
            <person name="Kosugi Y."/>
            <person name="Izuno A."/>
            <person name="Isagi Y."/>
            <person name="Lee S.L."/>
            <person name="Shimizu K.K."/>
        </authorList>
    </citation>
    <scope>NUCLEOTIDE SEQUENCE [LARGE SCALE GENOMIC DNA]</scope>
    <source>
        <strain evidence="1">214</strain>
    </source>
</reference>
<evidence type="ECO:0000313" key="2">
    <source>
        <dbReference type="Proteomes" id="UP001054252"/>
    </source>
</evidence>
<protein>
    <submittedName>
        <fullName evidence="1">Uncharacterized protein</fullName>
    </submittedName>
</protein>
<dbReference type="EMBL" id="BPVZ01000364">
    <property type="protein sequence ID" value="GKV50405.1"/>
    <property type="molecule type" value="Genomic_DNA"/>
</dbReference>
<accession>A0AAV5MKR1</accession>
<dbReference type="AlphaFoldDB" id="A0AAV5MKR1"/>
<proteinExistence type="predicted"/>
<keyword evidence="2" id="KW-1185">Reference proteome</keyword>